<gene>
    <name evidence="2" type="ORF">PBY51_000160</name>
</gene>
<dbReference type="AlphaFoldDB" id="A0AAN7XJB3"/>
<comment type="caution">
    <text evidence="2">The sequence shown here is derived from an EMBL/GenBank/DDBJ whole genome shotgun (WGS) entry which is preliminary data.</text>
</comment>
<evidence type="ECO:0000256" key="1">
    <source>
        <dbReference type="SAM" id="MobiDB-lite"/>
    </source>
</evidence>
<reference evidence="2 3" key="2">
    <citation type="journal article" date="2023" name="Mol. Biol. Evol.">
        <title>Genomics of Secondarily Temperate Adaptation in the Only Non-Antarctic Icefish.</title>
        <authorList>
            <person name="Rivera-Colon A.G."/>
            <person name="Rayamajhi N."/>
            <person name="Minhas B.F."/>
            <person name="Madrigal G."/>
            <person name="Bilyk K.T."/>
            <person name="Yoon V."/>
            <person name="Hune M."/>
            <person name="Gregory S."/>
            <person name="Cheng C.H.C."/>
            <person name="Catchen J.M."/>
        </authorList>
    </citation>
    <scope>NUCLEOTIDE SEQUENCE [LARGE SCALE GENOMIC DNA]</scope>
    <source>
        <strain evidence="2">JMC-PN-2008</strain>
    </source>
</reference>
<name>A0AAN7XJB3_ELEMC</name>
<feature type="region of interest" description="Disordered" evidence="1">
    <location>
        <begin position="31"/>
        <end position="67"/>
    </location>
</feature>
<protein>
    <submittedName>
        <fullName evidence="2">Uncharacterized protein</fullName>
    </submittedName>
</protein>
<dbReference type="Proteomes" id="UP001346869">
    <property type="component" value="Unassembled WGS sequence"/>
</dbReference>
<evidence type="ECO:0000313" key="2">
    <source>
        <dbReference type="EMBL" id="KAK5863105.1"/>
    </source>
</evidence>
<evidence type="ECO:0000313" key="3">
    <source>
        <dbReference type="Proteomes" id="UP001346869"/>
    </source>
</evidence>
<keyword evidence="3" id="KW-1185">Reference proteome</keyword>
<accession>A0AAN7XJB3</accession>
<sequence length="104" mass="11539">MDTQFICLYKRPSSPRLARSLVQFCSAPEIHSGVSSEESQELRTPHRNNAAQPRIRPATPQQVDQQGHCTTQQRSELLKQHGCRSLAGGCALRDASVTANARLR</sequence>
<organism evidence="2 3">
    <name type="scientific">Eleginops maclovinus</name>
    <name type="common">Patagonian blennie</name>
    <name type="synonym">Eleginus maclovinus</name>
    <dbReference type="NCBI Taxonomy" id="56733"/>
    <lineage>
        <taxon>Eukaryota</taxon>
        <taxon>Metazoa</taxon>
        <taxon>Chordata</taxon>
        <taxon>Craniata</taxon>
        <taxon>Vertebrata</taxon>
        <taxon>Euteleostomi</taxon>
        <taxon>Actinopterygii</taxon>
        <taxon>Neopterygii</taxon>
        <taxon>Teleostei</taxon>
        <taxon>Neoteleostei</taxon>
        <taxon>Acanthomorphata</taxon>
        <taxon>Eupercaria</taxon>
        <taxon>Perciformes</taxon>
        <taxon>Notothenioidei</taxon>
        <taxon>Eleginopidae</taxon>
        <taxon>Eleginops</taxon>
    </lineage>
</organism>
<dbReference type="EMBL" id="JAUZQC010000011">
    <property type="protein sequence ID" value="KAK5863105.1"/>
    <property type="molecule type" value="Genomic_DNA"/>
</dbReference>
<proteinExistence type="predicted"/>
<reference evidence="2 3" key="1">
    <citation type="journal article" date="2023" name="Genes (Basel)">
        <title>Chromosome-Level Genome Assembly and Circadian Gene Repertoire of the Patagonia Blennie Eleginops maclovinus-The Closest Ancestral Proxy of Antarctic Cryonotothenioids.</title>
        <authorList>
            <person name="Cheng C.C."/>
            <person name="Rivera-Colon A.G."/>
            <person name="Minhas B.F."/>
            <person name="Wilson L."/>
            <person name="Rayamajhi N."/>
            <person name="Vargas-Chacoff L."/>
            <person name="Catchen J.M."/>
        </authorList>
    </citation>
    <scope>NUCLEOTIDE SEQUENCE [LARGE SCALE GENOMIC DNA]</scope>
    <source>
        <strain evidence="2">JMC-PN-2008</strain>
    </source>
</reference>